<dbReference type="Proteomes" id="UP000594014">
    <property type="component" value="Chromosome"/>
</dbReference>
<reference evidence="1" key="1">
    <citation type="submission" date="2019-08" db="EMBL/GenBank/DDBJ databases">
        <title>Genome sequence of Clostridiales bacterium MT110.</title>
        <authorList>
            <person name="Cao J."/>
        </authorList>
    </citation>
    <scope>NUCLEOTIDE SEQUENCE</scope>
    <source>
        <strain evidence="1">MT110</strain>
    </source>
</reference>
<name>A0ACD1ABG4_9FIRM</name>
<evidence type="ECO:0000313" key="1">
    <source>
        <dbReference type="EMBL" id="QOX63664.1"/>
    </source>
</evidence>
<evidence type="ECO:0000313" key="2">
    <source>
        <dbReference type="Proteomes" id="UP000594014"/>
    </source>
</evidence>
<sequence>MLYKDHEIDISTTNYTAGVAIIPLPDGSIVCIPEEGATVEELELIQRIRDDVESRPAPEPIDVAPEPTTEEYLVDLDFRLSMIELGL</sequence>
<accession>A0ACD1ABG4</accession>
<keyword evidence="2" id="KW-1185">Reference proteome</keyword>
<gene>
    <name evidence="1" type="ORF">FRZ06_10025</name>
</gene>
<organism evidence="1 2">
    <name type="scientific">Anoxybacterium hadale</name>
    <dbReference type="NCBI Taxonomy" id="3408580"/>
    <lineage>
        <taxon>Bacteria</taxon>
        <taxon>Bacillati</taxon>
        <taxon>Bacillota</taxon>
        <taxon>Clostridia</taxon>
        <taxon>Peptostreptococcales</taxon>
        <taxon>Anaerovoracaceae</taxon>
        <taxon>Anoxybacterium</taxon>
    </lineage>
</organism>
<dbReference type="EMBL" id="CP042469">
    <property type="protein sequence ID" value="QOX63664.1"/>
    <property type="molecule type" value="Genomic_DNA"/>
</dbReference>
<proteinExistence type="predicted"/>
<protein>
    <submittedName>
        <fullName evidence="1">Uncharacterized protein</fullName>
    </submittedName>
</protein>